<sequence>MELKNKKIVVTGGTSGIGLAFAKKLAAIDNQIIIGSRSKEKITEVVKDNKNISGYQVDVSDQESVERFYKQTISEFKNIDIVINSAGIMRHYNLLDEKTTSQKLQAEIQTNLIGTINIDKIFLPILRKQAESMIVNISSGLANLSSAAHPIYSATKAGVHMFTDALREQLHFAGEDHIHIVELVPPLVAETNLEKDVNSQNTPLNIKLSDLINEAIQGIEENSIRINAGMAKEMRKMGQTDPDKNEREMATMMIPMYFPDGLK</sequence>
<dbReference type="SUPFAM" id="SSF51735">
    <property type="entry name" value="NAD(P)-binding Rossmann-fold domains"/>
    <property type="match status" value="1"/>
</dbReference>
<evidence type="ECO:0000313" key="4">
    <source>
        <dbReference type="EMBL" id="VDB96928.1"/>
    </source>
</evidence>
<protein>
    <submittedName>
        <fullName evidence="4">Oxidoreductase</fullName>
        <ecNumber evidence="4">1.-.-.-</ecNumber>
    </submittedName>
</protein>
<dbReference type="CDD" id="cd05370">
    <property type="entry name" value="SDR_c2"/>
    <property type="match status" value="1"/>
</dbReference>
<dbReference type="PROSITE" id="PS00061">
    <property type="entry name" value="ADH_SHORT"/>
    <property type="match status" value="1"/>
</dbReference>
<dbReference type="Gene3D" id="3.40.50.720">
    <property type="entry name" value="NAD(P)-binding Rossmann-like Domain"/>
    <property type="match status" value="1"/>
</dbReference>
<dbReference type="PRINTS" id="PR00081">
    <property type="entry name" value="GDHRDH"/>
</dbReference>
<evidence type="ECO:0000256" key="2">
    <source>
        <dbReference type="ARBA" id="ARBA00023002"/>
    </source>
</evidence>
<organism evidence="4 5">
    <name type="scientific">Oenococcus oeni</name>
    <name type="common">Leuconostoc oenos</name>
    <dbReference type="NCBI Taxonomy" id="1247"/>
    <lineage>
        <taxon>Bacteria</taxon>
        <taxon>Bacillati</taxon>
        <taxon>Bacillota</taxon>
        <taxon>Bacilli</taxon>
        <taxon>Lactobacillales</taxon>
        <taxon>Lactobacillaceae</taxon>
        <taxon>Oenococcus</taxon>
    </lineage>
</organism>
<gene>
    <name evidence="4" type="ORF">OENI_0045</name>
</gene>
<dbReference type="InterPro" id="IPR020904">
    <property type="entry name" value="Sc_DH/Rdtase_CS"/>
</dbReference>
<proteinExistence type="inferred from homology"/>
<reference evidence="4 5" key="1">
    <citation type="submission" date="2018-08" db="EMBL/GenBank/DDBJ databases">
        <authorList>
            <person name="Lorentzen P. G. S. M."/>
        </authorList>
    </citation>
    <scope>NUCLEOTIDE SEQUENCE [LARGE SCALE GENOMIC DNA]</scope>
    <source>
        <strain evidence="4 5">CRBO_1381</strain>
    </source>
</reference>
<evidence type="ECO:0000256" key="3">
    <source>
        <dbReference type="RuleBase" id="RU000363"/>
    </source>
</evidence>
<name>A0AAQ2UQC1_OENOE</name>
<dbReference type="EC" id="1.-.-.-" evidence="4"/>
<dbReference type="GeneID" id="75064893"/>
<dbReference type="PANTHER" id="PTHR44196:SF1">
    <property type="entry name" value="DEHYDROGENASE_REDUCTASE SDR FAMILY MEMBER 7B"/>
    <property type="match status" value="1"/>
</dbReference>
<dbReference type="InterPro" id="IPR036291">
    <property type="entry name" value="NAD(P)-bd_dom_sf"/>
</dbReference>
<keyword evidence="2 4" id="KW-0560">Oxidoreductase</keyword>
<dbReference type="Pfam" id="PF00106">
    <property type="entry name" value="adh_short"/>
    <property type="match status" value="1"/>
</dbReference>
<evidence type="ECO:0000256" key="1">
    <source>
        <dbReference type="ARBA" id="ARBA00006484"/>
    </source>
</evidence>
<dbReference type="GO" id="GO:0016020">
    <property type="term" value="C:membrane"/>
    <property type="evidence" value="ECO:0007669"/>
    <property type="project" value="TreeGrafter"/>
</dbReference>
<dbReference type="RefSeq" id="WP_002817974.1">
    <property type="nucleotide sequence ID" value="NZ_CP027431.1"/>
</dbReference>
<dbReference type="EMBL" id="LR031358">
    <property type="protein sequence ID" value="VDB96928.1"/>
    <property type="molecule type" value="Genomic_DNA"/>
</dbReference>
<evidence type="ECO:0000313" key="5">
    <source>
        <dbReference type="Proteomes" id="UP000294726"/>
    </source>
</evidence>
<comment type="similarity">
    <text evidence="1 3">Belongs to the short-chain dehydrogenases/reductases (SDR) family.</text>
</comment>
<dbReference type="InterPro" id="IPR002347">
    <property type="entry name" value="SDR_fam"/>
</dbReference>
<dbReference type="Proteomes" id="UP000294726">
    <property type="component" value="Chromosome"/>
</dbReference>
<dbReference type="PRINTS" id="PR00080">
    <property type="entry name" value="SDRFAMILY"/>
</dbReference>
<dbReference type="PANTHER" id="PTHR44196">
    <property type="entry name" value="DEHYDROGENASE/REDUCTASE SDR FAMILY MEMBER 7B"/>
    <property type="match status" value="1"/>
</dbReference>
<dbReference type="AlphaFoldDB" id="A0AAQ2UQC1"/>
<dbReference type="GO" id="GO:0016491">
    <property type="term" value="F:oxidoreductase activity"/>
    <property type="evidence" value="ECO:0007669"/>
    <property type="project" value="UniProtKB-KW"/>
</dbReference>
<accession>A0AAQ2UQC1</accession>